<dbReference type="GO" id="GO:0031966">
    <property type="term" value="C:mitochondrial membrane"/>
    <property type="evidence" value="ECO:0007669"/>
    <property type="project" value="UniProtKB-SubCell"/>
</dbReference>
<keyword evidence="9" id="KW-0249">Electron transport</keyword>
<reference evidence="10" key="2">
    <citation type="submission" date="2022-06" db="EMBL/GenBank/DDBJ databases">
        <authorList>
            <person name="Niu G."/>
        </authorList>
    </citation>
    <scope>NUCLEOTIDE SEQUENCE</scope>
</reference>
<dbReference type="Pfam" id="PF00507">
    <property type="entry name" value="Oxidored_q4"/>
    <property type="match status" value="1"/>
</dbReference>
<keyword evidence="9" id="KW-0679">Respiratory chain</keyword>
<accession>A0A977TLJ0</accession>
<keyword evidence="5 9" id="KW-0812">Transmembrane</keyword>
<protein>
    <recommendedName>
        <fullName evidence="3 9">NADH-ubiquinone oxidoreductase chain 3</fullName>
        <ecNumber evidence="9">7.1.1.2</ecNumber>
    </recommendedName>
</protein>
<keyword evidence="9 10" id="KW-0496">Mitochondrion</keyword>
<evidence type="ECO:0000256" key="6">
    <source>
        <dbReference type="ARBA" id="ARBA00022989"/>
    </source>
</evidence>
<evidence type="ECO:0000256" key="9">
    <source>
        <dbReference type="RuleBase" id="RU003640"/>
    </source>
</evidence>
<reference evidence="10" key="1">
    <citation type="journal article" date="2022" name="Insects">
        <title>Phylogenomic Analyses of the Tenthredinoidea Support the Familial Rank of Athaliidae (Insecta, Tenthredinoidea).</title>
        <authorList>
            <person name="Niu G."/>
            <person name="Budak M."/>
            <person name="Korkmaz E.M."/>
            <person name="Dogan O."/>
            <person name="Nel A."/>
            <person name="Wan S."/>
            <person name="Cai C."/>
            <person name="Jouault C."/>
            <person name="Li M."/>
            <person name="Wei M."/>
        </authorList>
    </citation>
    <scope>NUCLEOTIDE SEQUENCE</scope>
</reference>
<dbReference type="AlphaFoldDB" id="A0A977TLJ0"/>
<gene>
    <name evidence="10" type="primary">ND3</name>
</gene>
<dbReference type="InterPro" id="IPR000440">
    <property type="entry name" value="NADH_UbQ/plastoQ_OxRdtase_su3"/>
</dbReference>
<feature type="transmembrane region" description="Helical" evidence="9">
    <location>
        <begin position="57"/>
        <end position="80"/>
    </location>
</feature>
<feature type="transmembrane region" description="Helical" evidence="9">
    <location>
        <begin position="86"/>
        <end position="106"/>
    </location>
</feature>
<dbReference type="PANTHER" id="PTHR11058">
    <property type="entry name" value="NADH-UBIQUINONE OXIDOREDUCTASE CHAIN 3"/>
    <property type="match status" value="1"/>
</dbReference>
<dbReference type="EMBL" id="ON840089">
    <property type="protein sequence ID" value="UXW93418.1"/>
    <property type="molecule type" value="Genomic_DNA"/>
</dbReference>
<evidence type="ECO:0000256" key="3">
    <source>
        <dbReference type="ARBA" id="ARBA00021007"/>
    </source>
</evidence>
<comment type="catalytic activity">
    <reaction evidence="8 9">
        <text>a ubiquinone + NADH + 5 H(+)(in) = a ubiquinol + NAD(+) + 4 H(+)(out)</text>
        <dbReference type="Rhea" id="RHEA:29091"/>
        <dbReference type="Rhea" id="RHEA-COMP:9565"/>
        <dbReference type="Rhea" id="RHEA-COMP:9566"/>
        <dbReference type="ChEBI" id="CHEBI:15378"/>
        <dbReference type="ChEBI" id="CHEBI:16389"/>
        <dbReference type="ChEBI" id="CHEBI:17976"/>
        <dbReference type="ChEBI" id="CHEBI:57540"/>
        <dbReference type="ChEBI" id="CHEBI:57945"/>
        <dbReference type="EC" id="7.1.1.2"/>
    </reaction>
</comment>
<dbReference type="GO" id="GO:0008137">
    <property type="term" value="F:NADH dehydrogenase (ubiquinone) activity"/>
    <property type="evidence" value="ECO:0007669"/>
    <property type="project" value="UniProtKB-UniRule"/>
</dbReference>
<keyword evidence="6 9" id="KW-1133">Transmembrane helix</keyword>
<evidence type="ECO:0000256" key="2">
    <source>
        <dbReference type="ARBA" id="ARBA00008472"/>
    </source>
</evidence>
<evidence type="ECO:0000256" key="1">
    <source>
        <dbReference type="ARBA" id="ARBA00004370"/>
    </source>
</evidence>
<dbReference type="PANTHER" id="PTHR11058:SF9">
    <property type="entry name" value="NADH-UBIQUINONE OXIDOREDUCTASE CHAIN 3"/>
    <property type="match status" value="1"/>
</dbReference>
<keyword evidence="9" id="KW-1278">Translocase</keyword>
<evidence type="ECO:0000256" key="8">
    <source>
        <dbReference type="ARBA" id="ARBA00049551"/>
    </source>
</evidence>
<geneLocation type="mitochondrion" evidence="10"/>
<dbReference type="GO" id="GO:0030964">
    <property type="term" value="C:NADH dehydrogenase complex"/>
    <property type="evidence" value="ECO:0007669"/>
    <property type="project" value="TreeGrafter"/>
</dbReference>
<evidence type="ECO:0000256" key="7">
    <source>
        <dbReference type="ARBA" id="ARBA00023136"/>
    </source>
</evidence>
<evidence type="ECO:0000256" key="5">
    <source>
        <dbReference type="ARBA" id="ARBA00022692"/>
    </source>
</evidence>
<evidence type="ECO:0000256" key="4">
    <source>
        <dbReference type="ARBA" id="ARBA00022448"/>
    </source>
</evidence>
<evidence type="ECO:0000313" key="10">
    <source>
        <dbReference type="EMBL" id="UXW93418.1"/>
    </source>
</evidence>
<feature type="transmembrane region" description="Helical" evidence="9">
    <location>
        <begin position="6"/>
        <end position="25"/>
    </location>
</feature>
<keyword evidence="9" id="KW-0520">NAD</keyword>
<sequence>MKLIITLTLITWMLSLIIMILTSLLSKKSYYDREKSSPFECGFDPKGSSRMPLSIQFFMITVIFLIFDVEISLILPIIITLNTSNLTPWLITITLFIIILLLGLYYEWNYGSLNWCT</sequence>
<name>A0A977TLJ0_9HYME</name>
<dbReference type="Gene3D" id="1.20.58.1610">
    <property type="entry name" value="NADH:ubiquinone/plastoquinone oxidoreductase, chain 3"/>
    <property type="match status" value="1"/>
</dbReference>
<comment type="similarity">
    <text evidence="2 9">Belongs to the complex I subunit 3 family.</text>
</comment>
<dbReference type="EC" id="7.1.1.2" evidence="9"/>
<keyword evidence="7 9" id="KW-0472">Membrane</keyword>
<keyword evidence="4 9" id="KW-0813">Transport</keyword>
<dbReference type="InterPro" id="IPR038430">
    <property type="entry name" value="NDAH_ubi_oxred_su3_sf"/>
</dbReference>
<comment type="function">
    <text evidence="9">Core subunit of the mitochondrial membrane respiratory chain NADH dehydrogenase (Complex I) which catalyzes electron transfer from NADH through the respiratory chain, using ubiquinone as an electron acceptor. Essential for the catalytic activity of complex I.</text>
</comment>
<organism evidence="10">
    <name type="scientific">Blasticotoma sp. 'tegularis'</name>
    <dbReference type="NCBI Taxonomy" id="2950360"/>
    <lineage>
        <taxon>Eukaryota</taxon>
        <taxon>Metazoa</taxon>
        <taxon>Ecdysozoa</taxon>
        <taxon>Arthropoda</taxon>
        <taxon>Hexapoda</taxon>
        <taxon>Insecta</taxon>
        <taxon>Pterygota</taxon>
        <taxon>Neoptera</taxon>
        <taxon>Endopterygota</taxon>
        <taxon>Hymenoptera</taxon>
        <taxon>Tenthredinoidea</taxon>
        <taxon>Blasticotomidae</taxon>
        <taxon>Blasticotoma</taxon>
    </lineage>
</organism>
<comment type="subcellular location">
    <subcellularLocation>
        <location evidence="1">Membrane</location>
    </subcellularLocation>
    <subcellularLocation>
        <location evidence="9">Mitochondrion membrane</location>
        <topology evidence="9">Multi-pass membrane protein</topology>
    </subcellularLocation>
</comment>
<proteinExistence type="inferred from homology"/>
<keyword evidence="9" id="KW-0830">Ubiquinone</keyword>